<feature type="transmembrane region" description="Helical" evidence="1">
    <location>
        <begin position="140"/>
        <end position="159"/>
    </location>
</feature>
<evidence type="ECO:0000313" key="3">
    <source>
        <dbReference type="Proteomes" id="UP000245695"/>
    </source>
</evidence>
<organism evidence="2 3">
    <name type="scientific">Romboutsia hominis</name>
    <dbReference type="NCBI Taxonomy" id="1507512"/>
    <lineage>
        <taxon>Bacteria</taxon>
        <taxon>Bacillati</taxon>
        <taxon>Bacillota</taxon>
        <taxon>Clostridia</taxon>
        <taxon>Peptostreptococcales</taxon>
        <taxon>Peptostreptococcaceae</taxon>
        <taxon>Romboutsia</taxon>
    </lineage>
</organism>
<accession>A0A2P2BMG3</accession>
<feature type="transmembrane region" description="Helical" evidence="1">
    <location>
        <begin position="230"/>
        <end position="251"/>
    </location>
</feature>
<dbReference type="Proteomes" id="UP000245695">
    <property type="component" value="Chromosome 1"/>
</dbReference>
<dbReference type="InterPro" id="IPR010787">
    <property type="entry name" value="DUF1385"/>
</dbReference>
<gene>
    <name evidence="2" type="ORF">FRIFI_0048</name>
</gene>
<keyword evidence="1" id="KW-0812">Transmembrane</keyword>
<name>A0A2P2BMG3_9FIRM</name>
<dbReference type="AlphaFoldDB" id="A0A2P2BMG3"/>
<dbReference type="PANTHER" id="PTHR42867:SF1">
    <property type="entry name" value="MEMBRANE PROTEIN-RELATED"/>
    <property type="match status" value="1"/>
</dbReference>
<keyword evidence="1" id="KW-1133">Transmembrane helix</keyword>
<protein>
    <submittedName>
        <fullName evidence="2">PF07136 protein</fullName>
    </submittedName>
</protein>
<evidence type="ECO:0000313" key="2">
    <source>
        <dbReference type="EMBL" id="CEI71602.1"/>
    </source>
</evidence>
<dbReference type="KEGG" id="rhom:FRIFI_0048"/>
<dbReference type="PANTHER" id="PTHR42867">
    <property type="entry name" value="MEMBRANE PROTEIN-RELATED"/>
    <property type="match status" value="1"/>
</dbReference>
<reference evidence="2 3" key="1">
    <citation type="submission" date="2014-09" db="EMBL/GenBank/DDBJ databases">
        <authorList>
            <person name="Hornung B.V."/>
        </authorList>
    </citation>
    <scope>NUCLEOTIDE SEQUENCE [LARGE SCALE GENOMIC DNA]</scope>
    <source>
        <strain evidence="2 3">FRIFI</strain>
    </source>
</reference>
<proteinExistence type="predicted"/>
<feature type="transmembrane region" description="Helical" evidence="1">
    <location>
        <begin position="104"/>
        <end position="128"/>
    </location>
</feature>
<keyword evidence="3" id="KW-1185">Reference proteome</keyword>
<sequence length="299" mass="34064">MKKQSVGGQAVIEGVMMQSKEKRAVAVRKSNGEIVVKKNRVKSWIKDKNIDKIPFLRGSFVLIETMVEGIKSLNFSSEFFLDEEEEDAFDRFFKSIFKDKANDVMIGLTMIISIILSIGLFVLIPTVVGGLFSKYIQSDFVLNLIEGFARIAILFIYIVGISKSKDIERVFQYHGAEHKSIYCYESGEELTVENARKFTRLHPRCGTNFLFIVMFTSIILFSFFGWPNPILRVVMRIICIPVVAGISYEIIRFLGKYNNSLTKIVAYPGMFLQNFTTKEPDDEQLEVALTALKAVIEEK</sequence>
<dbReference type="EMBL" id="LN650648">
    <property type="protein sequence ID" value="CEI71602.1"/>
    <property type="molecule type" value="Genomic_DNA"/>
</dbReference>
<dbReference type="Pfam" id="PF07136">
    <property type="entry name" value="DUF1385"/>
    <property type="match status" value="1"/>
</dbReference>
<feature type="transmembrane region" description="Helical" evidence="1">
    <location>
        <begin position="205"/>
        <end position="224"/>
    </location>
</feature>
<keyword evidence="1" id="KW-0472">Membrane</keyword>
<evidence type="ECO:0000256" key="1">
    <source>
        <dbReference type="SAM" id="Phobius"/>
    </source>
</evidence>
<dbReference type="RefSeq" id="WP_092921423.1">
    <property type="nucleotide sequence ID" value="NZ_FJTZ01000005.1"/>
</dbReference>